<feature type="transmembrane region" description="Helical" evidence="6">
    <location>
        <begin position="12"/>
        <end position="31"/>
    </location>
</feature>
<organism evidence="8 9">
    <name type="scientific">Salegentibacter maritimus</name>
    <dbReference type="NCBI Taxonomy" id="2794347"/>
    <lineage>
        <taxon>Bacteria</taxon>
        <taxon>Pseudomonadati</taxon>
        <taxon>Bacteroidota</taxon>
        <taxon>Flavobacteriia</taxon>
        <taxon>Flavobacteriales</taxon>
        <taxon>Flavobacteriaceae</taxon>
        <taxon>Salegentibacter</taxon>
    </lineage>
</organism>
<feature type="transmembrane region" description="Helical" evidence="6">
    <location>
        <begin position="131"/>
        <end position="153"/>
    </location>
</feature>
<evidence type="ECO:0000256" key="4">
    <source>
        <dbReference type="ARBA" id="ARBA00022989"/>
    </source>
</evidence>
<keyword evidence="5 6" id="KW-0472">Membrane</keyword>
<evidence type="ECO:0000256" key="6">
    <source>
        <dbReference type="SAM" id="Phobius"/>
    </source>
</evidence>
<feature type="transmembrane region" description="Helical" evidence="6">
    <location>
        <begin position="252"/>
        <end position="268"/>
    </location>
</feature>
<dbReference type="InterPro" id="IPR000620">
    <property type="entry name" value="EamA_dom"/>
</dbReference>
<dbReference type="PANTHER" id="PTHR32322">
    <property type="entry name" value="INNER MEMBRANE TRANSPORTER"/>
    <property type="match status" value="1"/>
</dbReference>
<feature type="transmembrane region" description="Helical" evidence="6">
    <location>
        <begin position="108"/>
        <end position="124"/>
    </location>
</feature>
<keyword evidence="3 6" id="KW-0812">Transmembrane</keyword>
<dbReference type="RefSeq" id="WP_198638038.1">
    <property type="nucleotide sequence ID" value="NZ_JAEHNY010000003.1"/>
</dbReference>
<proteinExistence type="predicted"/>
<keyword evidence="9" id="KW-1185">Reference proteome</keyword>
<feature type="transmembrane region" description="Helical" evidence="6">
    <location>
        <begin position="159"/>
        <end position="177"/>
    </location>
</feature>
<feature type="transmembrane region" description="Helical" evidence="6">
    <location>
        <begin position="189"/>
        <end position="208"/>
    </location>
</feature>
<comment type="caution">
    <text evidence="8">The sequence shown here is derived from an EMBL/GenBank/DDBJ whole genome shotgun (WGS) entry which is preliminary data.</text>
</comment>
<feature type="domain" description="EamA" evidence="7">
    <location>
        <begin position="9"/>
        <end position="146"/>
    </location>
</feature>
<protein>
    <submittedName>
        <fullName evidence="8">DMT family transporter</fullName>
    </submittedName>
</protein>
<evidence type="ECO:0000313" key="8">
    <source>
        <dbReference type="EMBL" id="MBI6119345.1"/>
    </source>
</evidence>
<dbReference type="InterPro" id="IPR050638">
    <property type="entry name" value="AA-Vitamin_Transporters"/>
</dbReference>
<dbReference type="Gene3D" id="1.10.3730.20">
    <property type="match status" value="1"/>
</dbReference>
<reference evidence="8 9" key="1">
    <citation type="submission" date="2020-12" db="EMBL/GenBank/DDBJ databases">
        <title>Salegentibacter orientalis sp. nov., isolated from costal sediment.</title>
        <authorList>
            <person name="Lian F.-B."/>
        </authorList>
    </citation>
    <scope>NUCLEOTIDE SEQUENCE [LARGE SCALE GENOMIC DNA]</scope>
    <source>
        <strain evidence="8 9">F60176</strain>
    </source>
</reference>
<feature type="transmembrane region" description="Helical" evidence="6">
    <location>
        <begin position="274"/>
        <end position="299"/>
    </location>
</feature>
<evidence type="ECO:0000256" key="2">
    <source>
        <dbReference type="ARBA" id="ARBA00022475"/>
    </source>
</evidence>
<dbReference type="SUPFAM" id="SSF103481">
    <property type="entry name" value="Multidrug resistance efflux transporter EmrE"/>
    <property type="match status" value="2"/>
</dbReference>
<dbReference type="EMBL" id="JAEHNY010000003">
    <property type="protein sequence ID" value="MBI6119345.1"/>
    <property type="molecule type" value="Genomic_DNA"/>
</dbReference>
<name>A0ABS0TE88_9FLAO</name>
<dbReference type="InterPro" id="IPR037185">
    <property type="entry name" value="EmrE-like"/>
</dbReference>
<feature type="transmembrane region" description="Helical" evidence="6">
    <location>
        <begin position="220"/>
        <end position="240"/>
    </location>
</feature>
<gene>
    <name evidence="8" type="ORF">I6U50_04825</name>
</gene>
<comment type="subcellular location">
    <subcellularLocation>
        <location evidence="1">Cell membrane</location>
        <topology evidence="1">Multi-pass membrane protein</topology>
    </subcellularLocation>
</comment>
<feature type="transmembrane region" description="Helical" evidence="6">
    <location>
        <begin position="37"/>
        <end position="58"/>
    </location>
</feature>
<dbReference type="Pfam" id="PF00892">
    <property type="entry name" value="EamA"/>
    <property type="match status" value="2"/>
</dbReference>
<evidence type="ECO:0000256" key="3">
    <source>
        <dbReference type="ARBA" id="ARBA00022692"/>
    </source>
</evidence>
<keyword evidence="4 6" id="KW-1133">Transmembrane helix</keyword>
<dbReference type="Proteomes" id="UP000635665">
    <property type="component" value="Unassembled WGS sequence"/>
</dbReference>
<keyword evidence="2" id="KW-1003">Cell membrane</keyword>
<evidence type="ECO:0000256" key="5">
    <source>
        <dbReference type="ARBA" id="ARBA00023136"/>
    </source>
</evidence>
<sequence>MKSVKEQNKAYLYAVLAVLLWSTVAAAMKLSLEYFDYLQLLFLAVLGSLISLFFILILQKKLKEIFRFPKIAYLKSAVFGLVNPFIYYVVLFKAYSLLPAQEAQPLNYTWPIMITLLSIPILGQKISVKNFIAIVISFLGVAVISTQGNLLSFSFSNPYGALLGLASAVIWALFWIYNIKDERDEISKLFLNFLFGMIYISIALFAFSEFPSFSIESYAAAAYVGLFEMGITFVIWSLALKKSSHAAKVSKFIYLVPFLSLIVIYFVLGETILLSTIVGLVFIVSGLVFDNINFSRLLTKIKNRKKLRKL</sequence>
<evidence type="ECO:0000256" key="1">
    <source>
        <dbReference type="ARBA" id="ARBA00004651"/>
    </source>
</evidence>
<feature type="domain" description="EamA" evidence="7">
    <location>
        <begin position="159"/>
        <end position="289"/>
    </location>
</feature>
<feature type="transmembrane region" description="Helical" evidence="6">
    <location>
        <begin position="78"/>
        <end position="96"/>
    </location>
</feature>
<dbReference type="PANTHER" id="PTHR32322:SF18">
    <property type="entry name" value="S-ADENOSYLMETHIONINE_S-ADENOSYLHOMOCYSTEINE TRANSPORTER"/>
    <property type="match status" value="1"/>
</dbReference>
<evidence type="ECO:0000259" key="7">
    <source>
        <dbReference type="Pfam" id="PF00892"/>
    </source>
</evidence>
<evidence type="ECO:0000313" key="9">
    <source>
        <dbReference type="Proteomes" id="UP000635665"/>
    </source>
</evidence>
<accession>A0ABS0TE88</accession>